<feature type="region of interest" description="Disordered" evidence="1">
    <location>
        <begin position="166"/>
        <end position="221"/>
    </location>
</feature>
<organism evidence="3 4">
    <name type="scientific">Seminavis robusta</name>
    <dbReference type="NCBI Taxonomy" id="568900"/>
    <lineage>
        <taxon>Eukaryota</taxon>
        <taxon>Sar</taxon>
        <taxon>Stramenopiles</taxon>
        <taxon>Ochrophyta</taxon>
        <taxon>Bacillariophyta</taxon>
        <taxon>Bacillariophyceae</taxon>
        <taxon>Bacillariophycidae</taxon>
        <taxon>Naviculales</taxon>
        <taxon>Naviculaceae</taxon>
        <taxon>Seminavis</taxon>
    </lineage>
</organism>
<feature type="signal peptide" evidence="2">
    <location>
        <begin position="1"/>
        <end position="21"/>
    </location>
</feature>
<accession>A0A9N8DD08</accession>
<comment type="caution">
    <text evidence="3">The sequence shown here is derived from an EMBL/GenBank/DDBJ whole genome shotgun (WGS) entry which is preliminary data.</text>
</comment>
<feature type="chain" id="PRO_5040232616" evidence="2">
    <location>
        <begin position="22"/>
        <end position="242"/>
    </location>
</feature>
<proteinExistence type="predicted"/>
<dbReference type="EMBL" id="CAICTM010000020">
    <property type="protein sequence ID" value="CAB9497434.1"/>
    <property type="molecule type" value="Genomic_DNA"/>
</dbReference>
<evidence type="ECO:0000256" key="1">
    <source>
        <dbReference type="SAM" id="MobiDB-lite"/>
    </source>
</evidence>
<feature type="compositionally biased region" description="Low complexity" evidence="1">
    <location>
        <begin position="212"/>
        <end position="221"/>
    </location>
</feature>
<keyword evidence="2" id="KW-0732">Signal</keyword>
<evidence type="ECO:0000313" key="4">
    <source>
        <dbReference type="Proteomes" id="UP001153069"/>
    </source>
</evidence>
<feature type="compositionally biased region" description="Basic and acidic residues" evidence="1">
    <location>
        <begin position="191"/>
        <end position="202"/>
    </location>
</feature>
<keyword evidence="4" id="KW-1185">Reference proteome</keyword>
<reference evidence="3" key="1">
    <citation type="submission" date="2020-06" db="EMBL/GenBank/DDBJ databases">
        <authorList>
            <consortium name="Plant Systems Biology data submission"/>
        </authorList>
    </citation>
    <scope>NUCLEOTIDE SEQUENCE</scope>
    <source>
        <strain evidence="3">D6</strain>
    </source>
</reference>
<evidence type="ECO:0000313" key="3">
    <source>
        <dbReference type="EMBL" id="CAB9497434.1"/>
    </source>
</evidence>
<evidence type="ECO:0000256" key="2">
    <source>
        <dbReference type="SAM" id="SignalP"/>
    </source>
</evidence>
<dbReference type="AlphaFoldDB" id="A0A9N8DD08"/>
<protein>
    <submittedName>
        <fullName evidence="3">Uncharacterized protein</fullName>
    </submittedName>
</protein>
<gene>
    <name evidence="3" type="ORF">SEMRO_20_G013830.1</name>
</gene>
<name>A0A9N8DD08_9STRA</name>
<sequence>MMIKFLFSSLLTVVLFTASTARQLALPPGVAEADLDNATEVLLISVQSVHPEEKEDSCVIYTHVFATVIGVNETGTGLMGSETVHFHSSYLVDEEDEEDHDDEMSSNNETGVAEMKQEADPCVGFTGPLSPPKLYPGWCGYVYFDVDDSGELELASYGHSFVPVEDPEAAGCPAVEDPTTTMDDQEEEDDGHGHDHEQTDHGAEDEEDHSSSTDGATSGAGQSVSLSVAMVGALVSAFWMAL</sequence>
<dbReference type="Proteomes" id="UP001153069">
    <property type="component" value="Unassembled WGS sequence"/>
</dbReference>